<protein>
    <submittedName>
        <fullName evidence="2">3-oxoacyl-[acyl-carrier protein] reductase</fullName>
    </submittedName>
</protein>
<dbReference type="NCBIfam" id="NF009466">
    <property type="entry name" value="PRK12826.1-2"/>
    <property type="match status" value="1"/>
</dbReference>
<keyword evidence="3" id="KW-1185">Reference proteome</keyword>
<evidence type="ECO:0000313" key="2">
    <source>
        <dbReference type="EMBL" id="SEM35222.1"/>
    </source>
</evidence>
<organism evidence="2 3">
    <name type="scientific">Stigmatella aurantiaca</name>
    <dbReference type="NCBI Taxonomy" id="41"/>
    <lineage>
        <taxon>Bacteria</taxon>
        <taxon>Pseudomonadati</taxon>
        <taxon>Myxococcota</taxon>
        <taxon>Myxococcia</taxon>
        <taxon>Myxococcales</taxon>
        <taxon>Cystobacterineae</taxon>
        <taxon>Archangiaceae</taxon>
        <taxon>Stigmatella</taxon>
    </lineage>
</organism>
<sequence length="258" mass="26893">MGSIPDTRLALVTGASRGIGAAIAEVLARHSFRVALLARDEKALASVEKTLRAAGAQAWPFICDVADEAAVGTVLGAIEARLGPPSVLVNNAGFGGPFHRADEVPKAEWEALFGVNVDSLHYFCRWALPRMKAQGFGRIINISSIQGLFGGALSSTYVAAKHAVVGYSKAVAAEWGAYGITCNAVCPGYIDTEMLANADPAVRQELLKRIPTGRFGRPEEVAELVAFLAGPAGGYVNGSALVMDGGLSSHLANGLPSF</sequence>
<gene>
    <name evidence="2" type="ORF">SAMN05444354_11595</name>
</gene>
<dbReference type="InterPro" id="IPR020904">
    <property type="entry name" value="Sc_DH/Rdtase_CS"/>
</dbReference>
<evidence type="ECO:0000256" key="1">
    <source>
        <dbReference type="ARBA" id="ARBA00006484"/>
    </source>
</evidence>
<comment type="similarity">
    <text evidence="1">Belongs to the short-chain dehydrogenases/reductases (SDR) family.</text>
</comment>
<evidence type="ECO:0000313" key="3">
    <source>
        <dbReference type="Proteomes" id="UP000182719"/>
    </source>
</evidence>
<dbReference type="AlphaFoldDB" id="A0A1H7XMR4"/>
<dbReference type="InterPro" id="IPR036291">
    <property type="entry name" value="NAD(P)-bd_dom_sf"/>
</dbReference>
<proteinExistence type="inferred from homology"/>
<dbReference type="PROSITE" id="PS00061">
    <property type="entry name" value="ADH_SHORT"/>
    <property type="match status" value="1"/>
</dbReference>
<name>A0A1H7XMR4_STIAU</name>
<dbReference type="RefSeq" id="WP_075009117.1">
    <property type="nucleotide sequence ID" value="NZ_FOAP01000015.1"/>
</dbReference>
<dbReference type="SUPFAM" id="SSF51735">
    <property type="entry name" value="NAD(P)-binding Rossmann-fold domains"/>
    <property type="match status" value="1"/>
</dbReference>
<dbReference type="Proteomes" id="UP000182719">
    <property type="component" value="Unassembled WGS sequence"/>
</dbReference>
<dbReference type="EMBL" id="FOAP01000015">
    <property type="protein sequence ID" value="SEM35222.1"/>
    <property type="molecule type" value="Genomic_DNA"/>
</dbReference>
<dbReference type="InterPro" id="IPR002347">
    <property type="entry name" value="SDR_fam"/>
</dbReference>
<reference evidence="3" key="1">
    <citation type="submission" date="2016-10" db="EMBL/GenBank/DDBJ databases">
        <authorList>
            <person name="Varghese N."/>
            <person name="Submissions S."/>
        </authorList>
    </citation>
    <scope>NUCLEOTIDE SEQUENCE [LARGE SCALE GENOMIC DNA]</scope>
    <source>
        <strain evidence="3">DSM 17044</strain>
    </source>
</reference>
<dbReference type="Gene3D" id="3.40.50.720">
    <property type="entry name" value="NAD(P)-binding Rossmann-like Domain"/>
    <property type="match status" value="1"/>
</dbReference>
<dbReference type="InterPro" id="IPR050259">
    <property type="entry name" value="SDR"/>
</dbReference>
<dbReference type="OrthoDB" id="5499704at2"/>
<dbReference type="PANTHER" id="PTHR42879:SF2">
    <property type="entry name" value="3-OXOACYL-[ACYL-CARRIER-PROTEIN] REDUCTASE FABG"/>
    <property type="match status" value="1"/>
</dbReference>
<dbReference type="GO" id="GO:0032787">
    <property type="term" value="P:monocarboxylic acid metabolic process"/>
    <property type="evidence" value="ECO:0007669"/>
    <property type="project" value="UniProtKB-ARBA"/>
</dbReference>
<dbReference type="PRINTS" id="PR00081">
    <property type="entry name" value="GDHRDH"/>
</dbReference>
<accession>A0A1H7XMR4</accession>
<dbReference type="FunFam" id="3.40.50.720:FF:000084">
    <property type="entry name" value="Short-chain dehydrogenase reductase"/>
    <property type="match status" value="1"/>
</dbReference>
<dbReference type="Pfam" id="PF13561">
    <property type="entry name" value="adh_short_C2"/>
    <property type="match status" value="1"/>
</dbReference>
<dbReference type="PANTHER" id="PTHR42879">
    <property type="entry name" value="3-OXOACYL-(ACYL-CARRIER-PROTEIN) REDUCTASE"/>
    <property type="match status" value="1"/>
</dbReference>
<dbReference type="PRINTS" id="PR00080">
    <property type="entry name" value="SDRFAMILY"/>
</dbReference>